<evidence type="ECO:0000256" key="3">
    <source>
        <dbReference type="ARBA" id="ARBA00022679"/>
    </source>
</evidence>
<dbReference type="PROSITE" id="PS50052">
    <property type="entry name" value="GUANYLATE_KINASE_2"/>
    <property type="match status" value="1"/>
</dbReference>
<dbReference type="InterPro" id="IPR027417">
    <property type="entry name" value="P-loop_NTPase"/>
</dbReference>
<proteinExistence type="inferred from homology"/>
<feature type="domain" description="Guanylate kinase-like" evidence="6">
    <location>
        <begin position="7"/>
        <end position="185"/>
    </location>
</feature>
<sequence>MTNEEAQKVLVITGNTGTGKTTVARYLAEKYHFPQVVTHTTRPPRAGEVDGQDYYFETEASFPKNHYLEQVVYSNYHYGSSYEGLNRAWEKNSLITIVLDTAGALTYAQQLGSKVEVLYLSVENAADLTQRLIDRGDQLERIQKRIQSAEFIRDLSVPDALKQYAHMIINNNWVKTQKEIDRIIKNMLK</sequence>
<dbReference type="Proteomes" id="UP000516446">
    <property type="component" value="Chromosome"/>
</dbReference>
<evidence type="ECO:0000256" key="5">
    <source>
        <dbReference type="ARBA" id="ARBA00048594"/>
    </source>
</evidence>
<dbReference type="PANTHER" id="PTHR23117">
    <property type="entry name" value="GUANYLATE KINASE-RELATED"/>
    <property type="match status" value="1"/>
</dbReference>
<keyword evidence="3" id="KW-0808">Transferase</keyword>
<dbReference type="SMART" id="SM00072">
    <property type="entry name" value="GuKc"/>
    <property type="match status" value="1"/>
</dbReference>
<protein>
    <submittedName>
        <fullName evidence="7">Guanylate kinase</fullName>
    </submittedName>
</protein>
<dbReference type="InterPro" id="IPR008144">
    <property type="entry name" value="Guanylate_kin-like_dom"/>
</dbReference>
<name>A0A7H1ML14_9LACO</name>
<reference evidence="7 8" key="1">
    <citation type="submission" date="2019-08" db="EMBL/GenBank/DDBJ databases">
        <authorList>
            <person name="Chang H.C."/>
            <person name="Mun S.Y."/>
        </authorList>
    </citation>
    <scope>NUCLEOTIDE SEQUENCE [LARGE SCALE GENOMIC DNA]</scope>
    <source>
        <strain evidence="7 8">SK</strain>
    </source>
</reference>
<evidence type="ECO:0000313" key="8">
    <source>
        <dbReference type="Proteomes" id="UP000516446"/>
    </source>
</evidence>
<comment type="similarity">
    <text evidence="2">Belongs to the guanylate kinase family.</text>
</comment>
<dbReference type="RefSeq" id="WP_104914509.1">
    <property type="nucleotide sequence ID" value="NZ_CP026847.1"/>
</dbReference>
<keyword evidence="8" id="KW-1185">Reference proteome</keyword>
<dbReference type="AlphaFoldDB" id="A0A7H1ML14"/>
<dbReference type="GO" id="GO:0004385">
    <property type="term" value="F:GMP kinase activity"/>
    <property type="evidence" value="ECO:0007669"/>
    <property type="project" value="UniProtKB-EC"/>
</dbReference>
<evidence type="ECO:0000259" key="6">
    <source>
        <dbReference type="PROSITE" id="PS50052"/>
    </source>
</evidence>
<dbReference type="EMBL" id="CP043431">
    <property type="protein sequence ID" value="QNT64150.1"/>
    <property type="molecule type" value="Genomic_DNA"/>
</dbReference>
<accession>A0A7H1ML14</accession>
<evidence type="ECO:0000256" key="2">
    <source>
        <dbReference type="ARBA" id="ARBA00005790"/>
    </source>
</evidence>
<dbReference type="Pfam" id="PF00625">
    <property type="entry name" value="Guanylate_kin"/>
    <property type="match status" value="1"/>
</dbReference>
<dbReference type="Gene3D" id="3.40.50.300">
    <property type="entry name" value="P-loop containing nucleotide triphosphate hydrolases"/>
    <property type="match status" value="1"/>
</dbReference>
<evidence type="ECO:0000313" key="7">
    <source>
        <dbReference type="EMBL" id="QNT64150.1"/>
    </source>
</evidence>
<comment type="catalytic activity">
    <reaction evidence="5">
        <text>GMP + ATP = GDP + ADP</text>
        <dbReference type="Rhea" id="RHEA:20780"/>
        <dbReference type="ChEBI" id="CHEBI:30616"/>
        <dbReference type="ChEBI" id="CHEBI:58115"/>
        <dbReference type="ChEBI" id="CHEBI:58189"/>
        <dbReference type="ChEBI" id="CHEBI:456216"/>
        <dbReference type="EC" id="2.7.4.8"/>
    </reaction>
</comment>
<dbReference type="SUPFAM" id="SSF52540">
    <property type="entry name" value="P-loop containing nucleoside triphosphate hydrolases"/>
    <property type="match status" value="1"/>
</dbReference>
<dbReference type="PANTHER" id="PTHR23117:SF13">
    <property type="entry name" value="GUANYLATE KINASE"/>
    <property type="match status" value="1"/>
</dbReference>
<evidence type="ECO:0000256" key="1">
    <source>
        <dbReference type="ARBA" id="ARBA00003531"/>
    </source>
</evidence>
<dbReference type="GO" id="GO:0005829">
    <property type="term" value="C:cytosol"/>
    <property type="evidence" value="ECO:0007669"/>
    <property type="project" value="TreeGrafter"/>
</dbReference>
<evidence type="ECO:0000256" key="4">
    <source>
        <dbReference type="ARBA" id="ARBA00022777"/>
    </source>
</evidence>
<gene>
    <name evidence="7" type="ORF">FY536_02180</name>
</gene>
<dbReference type="InterPro" id="IPR008145">
    <property type="entry name" value="GK/Ca_channel_bsu"/>
</dbReference>
<comment type="function">
    <text evidence="1">Essential for recycling GMP and indirectly, cGMP.</text>
</comment>
<organism evidence="7 8">
    <name type="scientific">Weissella koreensis</name>
    <dbReference type="NCBI Taxonomy" id="165096"/>
    <lineage>
        <taxon>Bacteria</taxon>
        <taxon>Bacillati</taxon>
        <taxon>Bacillota</taxon>
        <taxon>Bacilli</taxon>
        <taxon>Lactobacillales</taxon>
        <taxon>Lactobacillaceae</taxon>
        <taxon>Weissella</taxon>
    </lineage>
</organism>
<keyword evidence="4 7" id="KW-0418">Kinase</keyword>